<dbReference type="NCBIfam" id="TIGR04128">
    <property type="entry name" value="exoso_Fjoh_1448"/>
    <property type="match status" value="1"/>
</dbReference>
<dbReference type="InterPro" id="IPR019127">
    <property type="entry name" value="Exosortase"/>
</dbReference>
<keyword evidence="4 8" id="KW-0812">Transmembrane</keyword>
<gene>
    <name evidence="9" type="primary">xrtF</name>
    <name evidence="9" type="ORF">J4051_14885</name>
</gene>
<feature type="transmembrane region" description="Helical" evidence="8">
    <location>
        <begin position="84"/>
        <end position="109"/>
    </location>
</feature>
<dbReference type="Pfam" id="PF09721">
    <property type="entry name" value="Exosortase_EpsH"/>
    <property type="match status" value="1"/>
</dbReference>
<comment type="subcellular location">
    <subcellularLocation>
        <location evidence="1">Cell membrane</location>
        <topology evidence="1">Multi-pass membrane protein</topology>
    </subcellularLocation>
</comment>
<feature type="transmembrane region" description="Helical" evidence="8">
    <location>
        <begin position="154"/>
        <end position="172"/>
    </location>
</feature>
<keyword evidence="6 8" id="KW-1133">Transmembrane helix</keyword>
<evidence type="ECO:0000256" key="8">
    <source>
        <dbReference type="SAM" id="Phobius"/>
    </source>
</evidence>
<organism evidence="9 10">
    <name type="scientific">Gelidibacter pelagius</name>
    <dbReference type="NCBI Taxonomy" id="2819985"/>
    <lineage>
        <taxon>Bacteria</taxon>
        <taxon>Pseudomonadati</taxon>
        <taxon>Bacteroidota</taxon>
        <taxon>Flavobacteriia</taxon>
        <taxon>Flavobacteriales</taxon>
        <taxon>Flavobacteriaceae</taxon>
        <taxon>Gelidibacter</taxon>
    </lineage>
</organism>
<evidence type="ECO:0000313" key="9">
    <source>
        <dbReference type="EMBL" id="MBO3099564.1"/>
    </source>
</evidence>
<dbReference type="InterPro" id="IPR026392">
    <property type="entry name" value="Exo/Archaeosortase_dom"/>
</dbReference>
<evidence type="ECO:0000256" key="4">
    <source>
        <dbReference type="ARBA" id="ARBA00022692"/>
    </source>
</evidence>
<keyword evidence="5" id="KW-0378">Hydrolase</keyword>
<protein>
    <submittedName>
        <fullName evidence="9">Exosortase family protein XrtF</fullName>
    </submittedName>
</protein>
<evidence type="ECO:0000256" key="1">
    <source>
        <dbReference type="ARBA" id="ARBA00004651"/>
    </source>
</evidence>
<accession>A0ABS3SV27</accession>
<dbReference type="Proteomes" id="UP000681315">
    <property type="component" value="Unassembled WGS sequence"/>
</dbReference>
<proteinExistence type="predicted"/>
<evidence type="ECO:0000256" key="2">
    <source>
        <dbReference type="ARBA" id="ARBA00022475"/>
    </source>
</evidence>
<comment type="caution">
    <text evidence="9">The sequence shown here is derived from an EMBL/GenBank/DDBJ whole genome shotgun (WGS) entry which is preliminary data.</text>
</comment>
<evidence type="ECO:0000256" key="5">
    <source>
        <dbReference type="ARBA" id="ARBA00022801"/>
    </source>
</evidence>
<reference evidence="9 10" key="1">
    <citation type="submission" date="2021-03" db="EMBL/GenBank/DDBJ databases">
        <title>Gelidibacter sp. nov., isolated from costal sediment.</title>
        <authorList>
            <person name="Lun K.-Y."/>
        </authorList>
    </citation>
    <scope>NUCLEOTIDE SEQUENCE [LARGE SCALE GENOMIC DNA]</scope>
    <source>
        <strain evidence="9 10">DF109</strain>
    </source>
</reference>
<sequence>MKDLVIKYKSVIKFILTFLLVYGVLTLAYMLYLDYSDGSEYYPDYLTNLVAKQSDELLHTFGYDSQIAKHSAEPSMKLIINGKYVARVVEGCNSISIIILFVSFVIAFAGKFKTTFFYIFAGSVLIYVVNLFRIVILSVGLYHYPWRREELHTVIFPLIIYGIVFLLWMFWVNRFSNLSKADE</sequence>
<dbReference type="InterPro" id="IPR026323">
    <property type="entry name" value="Exosortase-related_prot_XrtF"/>
</dbReference>
<evidence type="ECO:0000256" key="3">
    <source>
        <dbReference type="ARBA" id="ARBA00022670"/>
    </source>
</evidence>
<keyword evidence="2" id="KW-1003">Cell membrane</keyword>
<dbReference type="NCBIfam" id="TIGR04178">
    <property type="entry name" value="exo_archaeo"/>
    <property type="match status" value="1"/>
</dbReference>
<feature type="transmembrane region" description="Helical" evidence="8">
    <location>
        <begin position="12"/>
        <end position="32"/>
    </location>
</feature>
<keyword evidence="7 8" id="KW-0472">Membrane</keyword>
<evidence type="ECO:0000313" key="10">
    <source>
        <dbReference type="Proteomes" id="UP000681315"/>
    </source>
</evidence>
<dbReference type="EMBL" id="JAGEVG010000018">
    <property type="protein sequence ID" value="MBO3099564.1"/>
    <property type="molecule type" value="Genomic_DNA"/>
</dbReference>
<keyword evidence="10" id="KW-1185">Reference proteome</keyword>
<evidence type="ECO:0000256" key="6">
    <source>
        <dbReference type="ARBA" id="ARBA00022989"/>
    </source>
</evidence>
<feature type="transmembrane region" description="Helical" evidence="8">
    <location>
        <begin position="116"/>
        <end position="142"/>
    </location>
</feature>
<evidence type="ECO:0000256" key="7">
    <source>
        <dbReference type="ARBA" id="ARBA00023136"/>
    </source>
</evidence>
<keyword evidence="3" id="KW-0645">Protease</keyword>
<name>A0ABS3SV27_9FLAO</name>
<dbReference type="RefSeq" id="WP_208234675.1">
    <property type="nucleotide sequence ID" value="NZ_JAGEVG010000018.1"/>
</dbReference>